<dbReference type="GO" id="GO:0000150">
    <property type="term" value="F:DNA strand exchange activity"/>
    <property type="evidence" value="ECO:0007669"/>
    <property type="project" value="TreeGrafter"/>
</dbReference>
<dbReference type="GO" id="GO:0000166">
    <property type="term" value="F:nucleotide binding"/>
    <property type="evidence" value="ECO:0007669"/>
    <property type="project" value="InterPro"/>
</dbReference>
<keyword evidence="1" id="KW-0238">DNA-binding</keyword>
<dbReference type="OrthoDB" id="10251254at2759"/>
<dbReference type="EMBL" id="JAAAJA010000040">
    <property type="protein sequence ID" value="KAG0264969.1"/>
    <property type="molecule type" value="Genomic_DNA"/>
</dbReference>
<dbReference type="GO" id="GO:0003690">
    <property type="term" value="F:double-stranded DNA binding"/>
    <property type="evidence" value="ECO:0007669"/>
    <property type="project" value="TreeGrafter"/>
</dbReference>
<dbReference type="AlphaFoldDB" id="A0A9P6U8C1"/>
<dbReference type="GO" id="GO:0000730">
    <property type="term" value="P:DNA recombinase assembly"/>
    <property type="evidence" value="ECO:0007669"/>
    <property type="project" value="TreeGrafter"/>
</dbReference>
<evidence type="ECO:0000313" key="3">
    <source>
        <dbReference type="Proteomes" id="UP000726737"/>
    </source>
</evidence>
<dbReference type="GO" id="GO:0070192">
    <property type="term" value="P:chromosome organization involved in meiotic cell cycle"/>
    <property type="evidence" value="ECO:0007669"/>
    <property type="project" value="TreeGrafter"/>
</dbReference>
<dbReference type="Proteomes" id="UP000726737">
    <property type="component" value="Unassembled WGS sequence"/>
</dbReference>
<evidence type="ECO:0000256" key="1">
    <source>
        <dbReference type="ARBA" id="ARBA00023125"/>
    </source>
</evidence>
<accession>A0A9P6U8C1</accession>
<dbReference type="PANTHER" id="PTHR22942:SF30">
    <property type="entry name" value="MEIOTIC RECOMBINATION PROTEIN DMC1_LIM15 HOMOLOG"/>
    <property type="match status" value="1"/>
</dbReference>
<dbReference type="GO" id="GO:0042148">
    <property type="term" value="P:DNA strand invasion"/>
    <property type="evidence" value="ECO:0007669"/>
    <property type="project" value="TreeGrafter"/>
</dbReference>
<dbReference type="GO" id="GO:0007131">
    <property type="term" value="P:reciprocal meiotic recombination"/>
    <property type="evidence" value="ECO:0007669"/>
    <property type="project" value="TreeGrafter"/>
</dbReference>
<gene>
    <name evidence="2" type="primary">DMC1_1</name>
    <name evidence="2" type="ORF">BG011_005725</name>
</gene>
<dbReference type="GO" id="GO:0006312">
    <property type="term" value="P:mitotic recombination"/>
    <property type="evidence" value="ECO:0007669"/>
    <property type="project" value="TreeGrafter"/>
</dbReference>
<reference evidence="2" key="1">
    <citation type="journal article" date="2020" name="Fungal Divers.">
        <title>Resolving the Mortierellaceae phylogeny through synthesis of multi-gene phylogenetics and phylogenomics.</title>
        <authorList>
            <person name="Vandepol N."/>
            <person name="Liber J."/>
            <person name="Desiro A."/>
            <person name="Na H."/>
            <person name="Kennedy M."/>
            <person name="Barry K."/>
            <person name="Grigoriev I.V."/>
            <person name="Miller A.N."/>
            <person name="O'Donnell K."/>
            <person name="Stajich J.E."/>
            <person name="Bonito G."/>
        </authorList>
    </citation>
    <scope>NUCLEOTIDE SEQUENCE</scope>
    <source>
        <strain evidence="2">KOD948</strain>
    </source>
</reference>
<name>A0A9P6U8C1_9FUNG</name>
<sequence>MALDQVVRDQDDMIEEEEEEELFFTEIDELQNHGINAADITKLKLAGVCTVRCVQMMTKKNLCRIKGFSEAKVDKLKEAASKLHSASFITGLEYSIQRKKVMVISTGSKQLDELLGGKSRICNWNEFWWRYIVFSN</sequence>
<evidence type="ECO:0000313" key="2">
    <source>
        <dbReference type="EMBL" id="KAG0264969.1"/>
    </source>
</evidence>
<dbReference type="FunFam" id="1.10.150.20:FF:000032">
    <property type="entry name" value="meiotic recombination protein DMC1/LIM15 homolog"/>
    <property type="match status" value="1"/>
</dbReference>
<dbReference type="SUPFAM" id="SSF47794">
    <property type="entry name" value="Rad51 N-terminal domain-like"/>
    <property type="match status" value="1"/>
</dbReference>
<proteinExistence type="predicted"/>
<organism evidence="2 3">
    <name type="scientific">Mortierella polycephala</name>
    <dbReference type="NCBI Taxonomy" id="41804"/>
    <lineage>
        <taxon>Eukaryota</taxon>
        <taxon>Fungi</taxon>
        <taxon>Fungi incertae sedis</taxon>
        <taxon>Mucoromycota</taxon>
        <taxon>Mortierellomycotina</taxon>
        <taxon>Mortierellomycetes</taxon>
        <taxon>Mortierellales</taxon>
        <taxon>Mortierellaceae</taxon>
        <taxon>Mortierella</taxon>
    </lineage>
</organism>
<dbReference type="InterPro" id="IPR010995">
    <property type="entry name" value="DNA_repair_Rad51/TF_NusA_a-hlx"/>
</dbReference>
<dbReference type="GO" id="GO:0008094">
    <property type="term" value="F:ATP-dependent activity, acting on DNA"/>
    <property type="evidence" value="ECO:0007669"/>
    <property type="project" value="TreeGrafter"/>
</dbReference>
<keyword evidence="3" id="KW-1185">Reference proteome</keyword>
<dbReference type="GO" id="GO:0000794">
    <property type="term" value="C:condensed nuclear chromosome"/>
    <property type="evidence" value="ECO:0007669"/>
    <property type="project" value="TreeGrafter"/>
</dbReference>
<comment type="caution">
    <text evidence="2">The sequence shown here is derived from an EMBL/GenBank/DDBJ whole genome shotgun (WGS) entry which is preliminary data.</text>
</comment>
<dbReference type="PANTHER" id="PTHR22942">
    <property type="entry name" value="RECA/RAD51/RADA DNA STRAND-PAIRING FAMILY MEMBER"/>
    <property type="match status" value="1"/>
</dbReference>
<dbReference type="GO" id="GO:0003697">
    <property type="term" value="F:single-stranded DNA binding"/>
    <property type="evidence" value="ECO:0007669"/>
    <property type="project" value="TreeGrafter"/>
</dbReference>
<dbReference type="Gene3D" id="1.10.150.20">
    <property type="entry name" value="5' to 3' exonuclease, C-terminal subdomain"/>
    <property type="match status" value="1"/>
</dbReference>
<protein>
    <submittedName>
        <fullName evidence="2">Meiotic recombination protein dmc1</fullName>
    </submittedName>
</protein>